<evidence type="ECO:0000256" key="6">
    <source>
        <dbReference type="ARBA" id="ARBA00023242"/>
    </source>
</evidence>
<dbReference type="PRINTS" id="PR01348">
    <property type="entry name" value="ICLNCHANNEL"/>
</dbReference>
<proteinExistence type="inferred from homology"/>
<evidence type="ECO:0000256" key="3">
    <source>
        <dbReference type="ARBA" id="ARBA00007054"/>
    </source>
</evidence>
<dbReference type="InterPro" id="IPR039924">
    <property type="entry name" value="ICln/Lot5/Saf5"/>
</dbReference>
<dbReference type="Pfam" id="PF03517">
    <property type="entry name" value="Voldacs"/>
    <property type="match status" value="1"/>
</dbReference>
<evidence type="ECO:0000256" key="8">
    <source>
        <dbReference type="SAM" id="MobiDB-lite"/>
    </source>
</evidence>
<dbReference type="Gene3D" id="2.30.29.30">
    <property type="entry name" value="Pleckstrin-homology domain (PH domain)/Phosphotyrosine-binding domain (PTB)"/>
    <property type="match status" value="1"/>
</dbReference>
<dbReference type="PANTHER" id="PTHR21399">
    <property type="entry name" value="CHLORIDE CONDUCTANCE REGULATORY PROTEIN ICLN"/>
    <property type="match status" value="1"/>
</dbReference>
<comment type="similarity">
    <text evidence="3">Belongs to the pICln (TC 1.A.47) family.</text>
</comment>
<dbReference type="InterPro" id="IPR011993">
    <property type="entry name" value="PH-like_dom_sf"/>
</dbReference>
<keyword evidence="10" id="KW-1185">Reference proteome</keyword>
<feature type="region of interest" description="Disordered" evidence="8">
    <location>
        <begin position="169"/>
        <end position="215"/>
    </location>
</feature>
<dbReference type="GO" id="GO:0005634">
    <property type="term" value="C:nucleus"/>
    <property type="evidence" value="ECO:0007669"/>
    <property type="project" value="UniProtKB-SubCell"/>
</dbReference>
<accession>A0ABD2NAN5</accession>
<gene>
    <name evidence="9" type="ORF">HHI36_020591</name>
</gene>
<dbReference type="Proteomes" id="UP001516400">
    <property type="component" value="Unassembled WGS sequence"/>
</dbReference>
<feature type="compositionally biased region" description="Acidic residues" evidence="8">
    <location>
        <begin position="204"/>
        <end position="215"/>
    </location>
</feature>
<evidence type="ECO:0000313" key="9">
    <source>
        <dbReference type="EMBL" id="KAL3275850.1"/>
    </source>
</evidence>
<evidence type="ECO:0000256" key="4">
    <source>
        <dbReference type="ARBA" id="ARBA00015653"/>
    </source>
</evidence>
<dbReference type="InterPro" id="IPR003521">
    <property type="entry name" value="ICln"/>
</dbReference>
<reference evidence="9 10" key="1">
    <citation type="journal article" date="2021" name="BMC Biol.">
        <title>Horizontally acquired antibacterial genes associated with adaptive radiation of ladybird beetles.</title>
        <authorList>
            <person name="Li H.S."/>
            <person name="Tang X.F."/>
            <person name="Huang Y.H."/>
            <person name="Xu Z.Y."/>
            <person name="Chen M.L."/>
            <person name="Du X.Y."/>
            <person name="Qiu B.Y."/>
            <person name="Chen P.T."/>
            <person name="Zhang W."/>
            <person name="Slipinski A."/>
            <person name="Escalona H.E."/>
            <person name="Waterhouse R.M."/>
            <person name="Zwick A."/>
            <person name="Pang H."/>
        </authorList>
    </citation>
    <scope>NUCLEOTIDE SEQUENCE [LARGE SCALE GENOMIC DNA]</scope>
    <source>
        <strain evidence="9">SYSU2018</strain>
    </source>
</reference>
<sequence length="215" mass="24279">MVVVSMFVEPESAIRLLQRNVRAVLNKNDLGIGTLYVSEGTLCWQEKDDVGFQIDYPSISLHAISKDASVYPEECIYVLIDARINLPGHAPPNIVENEESDEESEAEVSELIFVPENPSLLPGIYEAMKICQELNPDPEDVEDDDDHLYEDAMEENMDEYYEIEAEDLRAGGDTGVEELSHRMESNYLNSDFAHRNGSSNGDTEHEEEDQFEDAD</sequence>
<evidence type="ECO:0000256" key="1">
    <source>
        <dbReference type="ARBA" id="ARBA00004123"/>
    </source>
</evidence>
<evidence type="ECO:0000256" key="2">
    <source>
        <dbReference type="ARBA" id="ARBA00004496"/>
    </source>
</evidence>
<organism evidence="9 10">
    <name type="scientific">Cryptolaemus montrouzieri</name>
    <dbReference type="NCBI Taxonomy" id="559131"/>
    <lineage>
        <taxon>Eukaryota</taxon>
        <taxon>Metazoa</taxon>
        <taxon>Ecdysozoa</taxon>
        <taxon>Arthropoda</taxon>
        <taxon>Hexapoda</taxon>
        <taxon>Insecta</taxon>
        <taxon>Pterygota</taxon>
        <taxon>Neoptera</taxon>
        <taxon>Endopterygota</taxon>
        <taxon>Coleoptera</taxon>
        <taxon>Polyphaga</taxon>
        <taxon>Cucujiformia</taxon>
        <taxon>Coccinelloidea</taxon>
        <taxon>Coccinellidae</taxon>
        <taxon>Scymninae</taxon>
        <taxon>Scymnini</taxon>
        <taxon>Cryptolaemus</taxon>
    </lineage>
</organism>
<dbReference type="AlphaFoldDB" id="A0ABD2NAN5"/>
<evidence type="ECO:0000256" key="7">
    <source>
        <dbReference type="ARBA" id="ARBA00045890"/>
    </source>
</evidence>
<protein>
    <recommendedName>
        <fullName evidence="4">Methylosome subunit pICln</fullName>
    </recommendedName>
</protein>
<keyword evidence="5" id="KW-0963">Cytoplasm</keyword>
<comment type="subcellular location">
    <subcellularLocation>
        <location evidence="2">Cytoplasm</location>
    </subcellularLocation>
    <subcellularLocation>
        <location evidence="1">Nucleus</location>
    </subcellularLocation>
</comment>
<evidence type="ECO:0000313" key="10">
    <source>
        <dbReference type="Proteomes" id="UP001516400"/>
    </source>
</evidence>
<dbReference type="PANTHER" id="PTHR21399:SF0">
    <property type="entry name" value="METHYLOSOME SUBUNIT PICLN"/>
    <property type="match status" value="1"/>
</dbReference>
<name>A0ABD2NAN5_9CUCU</name>
<keyword evidence="6" id="KW-0539">Nucleus</keyword>
<comment type="caution">
    <text evidence="9">The sequence shown here is derived from an EMBL/GenBank/DDBJ whole genome shotgun (WGS) entry which is preliminary data.</text>
</comment>
<comment type="function">
    <text evidence="7">Involved in both the assembly of spliceosomal snRNPs and the methylation of Sm proteins. Chaperone that regulates the assembly of spliceosomal U1, U2, U4 and U5 small nuclear ribonucleoproteins (snRNPs), the building blocks of the spliceosome, and thereby plays an important role in the splicing of cellular pre-mRNAs. Most spliceosomal snRNPs contain a common set of Sm proteins SNRPB, SNRPD1, SNRPD2, SNRPD3, SNRPE, SNRPF and SNRPG that assemble in a heptameric protein ring on the Sm site of the small nuclear RNA to form the core snRNP (Sm core). In the cytosol, the Sm proteins SNRPD1, SNRPD2, SNRPE, SNRPF and SNRPG are trapped in an inactive 6S pICln-Sm complex by the chaperone CLNS1A that controls the assembly of the core snRNP. Dissociation by the SMN complex of CLNS1A from the trapped Sm proteins and their transfer to an SMN-Sm complex triggers the assembly of core snRNPs and their transport to the nucleus.</text>
</comment>
<dbReference type="GO" id="GO:0005737">
    <property type="term" value="C:cytoplasm"/>
    <property type="evidence" value="ECO:0007669"/>
    <property type="project" value="UniProtKB-SubCell"/>
</dbReference>
<dbReference type="EMBL" id="JABFTP020000083">
    <property type="protein sequence ID" value="KAL3275850.1"/>
    <property type="molecule type" value="Genomic_DNA"/>
</dbReference>
<evidence type="ECO:0000256" key="5">
    <source>
        <dbReference type="ARBA" id="ARBA00022490"/>
    </source>
</evidence>